<evidence type="ECO:0000256" key="6">
    <source>
        <dbReference type="ARBA" id="ARBA00022801"/>
    </source>
</evidence>
<protein>
    <recommendedName>
        <fullName evidence="4 9">Guanine deaminase</fullName>
        <shortName evidence="9">Guanase</shortName>
        <ecNumber evidence="3 9">3.5.4.3</ecNumber>
    </recommendedName>
    <alternativeName>
        <fullName evidence="9">Guanine aminohydrolase</fullName>
    </alternativeName>
</protein>
<dbReference type="GO" id="GO:0008270">
    <property type="term" value="F:zinc ion binding"/>
    <property type="evidence" value="ECO:0007669"/>
    <property type="project" value="UniProtKB-UniRule"/>
</dbReference>
<keyword evidence="7 9" id="KW-0862">Zinc</keyword>
<organism evidence="11 12">
    <name type="scientific">Brachionus plicatilis</name>
    <name type="common">Marine rotifer</name>
    <name type="synonym">Brachionus muelleri</name>
    <dbReference type="NCBI Taxonomy" id="10195"/>
    <lineage>
        <taxon>Eukaryota</taxon>
        <taxon>Metazoa</taxon>
        <taxon>Spiralia</taxon>
        <taxon>Gnathifera</taxon>
        <taxon>Rotifera</taxon>
        <taxon>Eurotatoria</taxon>
        <taxon>Monogononta</taxon>
        <taxon>Pseudotrocha</taxon>
        <taxon>Ploima</taxon>
        <taxon>Brachionidae</taxon>
        <taxon>Brachionus</taxon>
    </lineage>
</organism>
<evidence type="ECO:0000256" key="9">
    <source>
        <dbReference type="RuleBase" id="RU366009"/>
    </source>
</evidence>
<comment type="cofactor">
    <cofactor evidence="9">
        <name>Zn(2+)</name>
        <dbReference type="ChEBI" id="CHEBI:29105"/>
    </cofactor>
    <text evidence="9">Binds 1 zinc ion per subunit.</text>
</comment>
<dbReference type="NCBIfam" id="TIGR02967">
    <property type="entry name" value="guan_deamin"/>
    <property type="match status" value="1"/>
</dbReference>
<evidence type="ECO:0000259" key="10">
    <source>
        <dbReference type="Pfam" id="PF01979"/>
    </source>
</evidence>
<feature type="domain" description="Amidohydrolase-related" evidence="10">
    <location>
        <begin position="66"/>
        <end position="438"/>
    </location>
</feature>
<reference evidence="11 12" key="1">
    <citation type="journal article" date="2018" name="Sci. Rep.">
        <title>Genomic signatures of local adaptation to the degree of environmental predictability in rotifers.</title>
        <authorList>
            <person name="Franch-Gras L."/>
            <person name="Hahn C."/>
            <person name="Garcia-Roger E.M."/>
            <person name="Carmona M.J."/>
            <person name="Serra M."/>
            <person name="Gomez A."/>
        </authorList>
    </citation>
    <scope>NUCLEOTIDE SEQUENCE [LARGE SCALE GENOMIC DNA]</scope>
    <source>
        <strain evidence="11">HYR1</strain>
    </source>
</reference>
<keyword evidence="5 9" id="KW-0479">Metal-binding</keyword>
<evidence type="ECO:0000256" key="1">
    <source>
        <dbReference type="ARBA" id="ARBA00004984"/>
    </source>
</evidence>
<comment type="similarity">
    <text evidence="2 9">Belongs to the metallo-dependent hydrolases superfamily. ATZ/TRZ family.</text>
</comment>
<dbReference type="GO" id="GO:0005829">
    <property type="term" value="C:cytosol"/>
    <property type="evidence" value="ECO:0007669"/>
    <property type="project" value="TreeGrafter"/>
</dbReference>
<gene>
    <name evidence="11" type="ORF">BpHYR1_003653</name>
</gene>
<dbReference type="EMBL" id="REGN01012358">
    <property type="protein sequence ID" value="RMZ95630.1"/>
    <property type="molecule type" value="Genomic_DNA"/>
</dbReference>
<evidence type="ECO:0000313" key="12">
    <source>
        <dbReference type="Proteomes" id="UP000276133"/>
    </source>
</evidence>
<comment type="catalytic activity">
    <reaction evidence="8 9">
        <text>guanine + H2O + H(+) = xanthine + NH4(+)</text>
        <dbReference type="Rhea" id="RHEA:14665"/>
        <dbReference type="ChEBI" id="CHEBI:15377"/>
        <dbReference type="ChEBI" id="CHEBI:15378"/>
        <dbReference type="ChEBI" id="CHEBI:16235"/>
        <dbReference type="ChEBI" id="CHEBI:17712"/>
        <dbReference type="ChEBI" id="CHEBI:28938"/>
        <dbReference type="EC" id="3.5.4.3"/>
    </reaction>
</comment>
<dbReference type="InterPro" id="IPR014311">
    <property type="entry name" value="Guanine_deaminase"/>
</dbReference>
<evidence type="ECO:0000256" key="4">
    <source>
        <dbReference type="ARBA" id="ARBA00014514"/>
    </source>
</evidence>
<evidence type="ECO:0000256" key="7">
    <source>
        <dbReference type="ARBA" id="ARBA00022833"/>
    </source>
</evidence>
<dbReference type="InterPro" id="IPR011059">
    <property type="entry name" value="Metal-dep_hydrolase_composite"/>
</dbReference>
<dbReference type="PANTHER" id="PTHR11271">
    <property type="entry name" value="GUANINE DEAMINASE"/>
    <property type="match status" value="1"/>
</dbReference>
<accession>A0A3M7PA28</accession>
<name>A0A3M7PA28_BRAPC</name>
<dbReference type="OrthoDB" id="194468at2759"/>
<evidence type="ECO:0000256" key="8">
    <source>
        <dbReference type="ARBA" id="ARBA00051148"/>
    </source>
</evidence>
<proteinExistence type="inferred from homology"/>
<dbReference type="STRING" id="10195.A0A3M7PA28"/>
<keyword evidence="6 9" id="KW-0378">Hydrolase</keyword>
<dbReference type="InterPro" id="IPR051607">
    <property type="entry name" value="Metallo-dep_hydrolases"/>
</dbReference>
<dbReference type="PANTHER" id="PTHR11271:SF6">
    <property type="entry name" value="GUANINE DEAMINASE"/>
    <property type="match status" value="1"/>
</dbReference>
<comment type="caution">
    <text evidence="11">The sequence shown here is derived from an EMBL/GenBank/DDBJ whole genome shotgun (WGS) entry which is preliminary data.</text>
</comment>
<dbReference type="Pfam" id="PF01979">
    <property type="entry name" value="Amidohydro_1"/>
    <property type="match status" value="1"/>
</dbReference>
<dbReference type="FunFam" id="3.20.20.140:FF:000022">
    <property type="entry name" value="Guanine deaminase"/>
    <property type="match status" value="1"/>
</dbReference>
<dbReference type="InterPro" id="IPR006680">
    <property type="entry name" value="Amidohydro-rel"/>
</dbReference>
<dbReference type="UniPathway" id="UPA00603">
    <property type="reaction ID" value="UER00660"/>
</dbReference>
<evidence type="ECO:0000256" key="5">
    <source>
        <dbReference type="ARBA" id="ARBA00022723"/>
    </source>
</evidence>
<dbReference type="EC" id="3.5.4.3" evidence="3 9"/>
<keyword evidence="12" id="KW-1185">Reference proteome</keyword>
<dbReference type="Proteomes" id="UP000276133">
    <property type="component" value="Unassembled WGS sequence"/>
</dbReference>
<dbReference type="GO" id="GO:0006147">
    <property type="term" value="P:guanine catabolic process"/>
    <property type="evidence" value="ECO:0007669"/>
    <property type="project" value="UniProtKB-UniRule"/>
</dbReference>
<dbReference type="GO" id="GO:0008892">
    <property type="term" value="F:guanine deaminase activity"/>
    <property type="evidence" value="ECO:0007669"/>
    <property type="project" value="UniProtKB-UniRule"/>
</dbReference>
<evidence type="ECO:0000256" key="2">
    <source>
        <dbReference type="ARBA" id="ARBA00006745"/>
    </source>
</evidence>
<comment type="function">
    <text evidence="9">Catalyzes the hydrolytic deamination of guanine, producing xanthine and ammonia.</text>
</comment>
<evidence type="ECO:0000256" key="3">
    <source>
        <dbReference type="ARBA" id="ARBA00012781"/>
    </source>
</evidence>
<comment type="pathway">
    <text evidence="1 9">Purine metabolism; guanine degradation; xanthine from guanine: step 1/1.</text>
</comment>
<dbReference type="SUPFAM" id="SSF51556">
    <property type="entry name" value="Metallo-dependent hydrolases"/>
    <property type="match status" value="1"/>
</dbReference>
<dbReference type="InterPro" id="IPR032466">
    <property type="entry name" value="Metal_Hydrolase"/>
</dbReference>
<dbReference type="AlphaFoldDB" id="A0A3M7PA28"/>
<evidence type="ECO:0000313" key="11">
    <source>
        <dbReference type="EMBL" id="RMZ95630.1"/>
    </source>
</evidence>
<dbReference type="Gene3D" id="2.30.40.10">
    <property type="entry name" value="Urease, subunit C, domain 1"/>
    <property type="match status" value="1"/>
</dbReference>
<dbReference type="Gene3D" id="3.20.20.140">
    <property type="entry name" value="Metal-dependent hydrolases"/>
    <property type="match status" value="1"/>
</dbReference>
<sequence length="442" mass="50019">MSYLIFQNANLIHSVDLNNLQILENKTVLVNQDTGIIEKICNHIDEISDQSCINNAKFYQLKSTQFLMPGLVDTHCHAPQFFFTGTGLDLPLLEWLDKYTFPCESKFSDLNFAKKVYEKSVKSHLYCGTTTICFFGTIHLEATKLLVDIIEKSGMRGYVGKVCMDRNSPDWYREETQKSLEDTKNFIDYVLSKQNPILKPVVTPRFAPTCSSQLMLSLAEISESHNIPVQTHLSENVNEVKWVKELFSSESYTAVYDTHGLLNDRTVLAHCIHLEDDELDLIKKRGAGISHCPTSNTSLQSGIMPTRKYLNKGLKIGLGTDVAGGFTPSIIHVIRECIGVSKLYRSFVKSDEEPIGLSEAFYLATIGGAQLLGLEEKIGNFSEGKEFDALLIDFSNIIHKNDDHHEPNFSDDHSLREIFEKFIYLGDDRNIKEIYVKGLRIL</sequence>